<evidence type="ECO:0000259" key="6">
    <source>
        <dbReference type="PROSITE" id="PS50850"/>
    </source>
</evidence>
<feature type="transmembrane region" description="Helical" evidence="5">
    <location>
        <begin position="246"/>
        <end position="264"/>
    </location>
</feature>
<dbReference type="PANTHER" id="PTHR23521">
    <property type="entry name" value="TRANSPORTER MFS SUPERFAMILY"/>
    <property type="match status" value="1"/>
</dbReference>
<dbReference type="EMBL" id="CAFAAP010000102">
    <property type="protein sequence ID" value="CAB4804882.1"/>
    <property type="molecule type" value="Genomic_DNA"/>
</dbReference>
<dbReference type="AlphaFoldDB" id="A0A6J6Y610"/>
<dbReference type="GO" id="GO:0022857">
    <property type="term" value="F:transmembrane transporter activity"/>
    <property type="evidence" value="ECO:0007669"/>
    <property type="project" value="InterPro"/>
</dbReference>
<feature type="transmembrane region" description="Helical" evidence="5">
    <location>
        <begin position="366"/>
        <end position="385"/>
    </location>
</feature>
<feature type="transmembrane region" description="Helical" evidence="5">
    <location>
        <begin position="276"/>
        <end position="294"/>
    </location>
</feature>
<feature type="transmembrane region" description="Helical" evidence="5">
    <location>
        <begin position="168"/>
        <end position="187"/>
    </location>
</feature>
<name>A0A6J6Y610_9ZZZZ</name>
<keyword evidence="2 5" id="KW-0812">Transmembrane</keyword>
<feature type="transmembrane region" description="Helical" evidence="5">
    <location>
        <begin position="207"/>
        <end position="234"/>
    </location>
</feature>
<dbReference type="PANTHER" id="PTHR23521:SF3">
    <property type="entry name" value="MFS TRANSPORTER"/>
    <property type="match status" value="1"/>
</dbReference>
<dbReference type="Gene3D" id="1.20.1250.20">
    <property type="entry name" value="MFS general substrate transporter like domains"/>
    <property type="match status" value="2"/>
</dbReference>
<feature type="transmembrane region" description="Helical" evidence="5">
    <location>
        <begin position="334"/>
        <end position="354"/>
    </location>
</feature>
<evidence type="ECO:0000256" key="4">
    <source>
        <dbReference type="ARBA" id="ARBA00023136"/>
    </source>
</evidence>
<accession>A0A6J6Y610</accession>
<evidence type="ECO:0000256" key="2">
    <source>
        <dbReference type="ARBA" id="ARBA00022692"/>
    </source>
</evidence>
<dbReference type="CDD" id="cd17477">
    <property type="entry name" value="MFS_YcaD_like"/>
    <property type="match status" value="1"/>
</dbReference>
<organism evidence="7">
    <name type="scientific">freshwater metagenome</name>
    <dbReference type="NCBI Taxonomy" id="449393"/>
    <lineage>
        <taxon>unclassified sequences</taxon>
        <taxon>metagenomes</taxon>
        <taxon>ecological metagenomes</taxon>
    </lineage>
</organism>
<evidence type="ECO:0000313" key="7">
    <source>
        <dbReference type="EMBL" id="CAB4804882.1"/>
    </source>
</evidence>
<evidence type="ECO:0000256" key="3">
    <source>
        <dbReference type="ARBA" id="ARBA00022989"/>
    </source>
</evidence>
<feature type="transmembrane region" description="Helical" evidence="5">
    <location>
        <begin position="141"/>
        <end position="162"/>
    </location>
</feature>
<dbReference type="InterPro" id="IPR047200">
    <property type="entry name" value="MFS_YcaD-like"/>
</dbReference>
<dbReference type="GO" id="GO:0005886">
    <property type="term" value="C:plasma membrane"/>
    <property type="evidence" value="ECO:0007669"/>
    <property type="project" value="TreeGrafter"/>
</dbReference>
<feature type="transmembrane region" description="Helical" evidence="5">
    <location>
        <begin position="51"/>
        <end position="71"/>
    </location>
</feature>
<dbReference type="InterPro" id="IPR036259">
    <property type="entry name" value="MFS_trans_sf"/>
</dbReference>
<evidence type="ECO:0000256" key="5">
    <source>
        <dbReference type="SAM" id="Phobius"/>
    </source>
</evidence>
<dbReference type="InterPro" id="IPR020846">
    <property type="entry name" value="MFS_dom"/>
</dbReference>
<evidence type="ECO:0000256" key="1">
    <source>
        <dbReference type="ARBA" id="ARBA00004370"/>
    </source>
</evidence>
<feature type="transmembrane region" description="Helical" evidence="5">
    <location>
        <begin position="83"/>
        <end position="101"/>
    </location>
</feature>
<dbReference type="Pfam" id="PF00083">
    <property type="entry name" value="Sugar_tr"/>
    <property type="match status" value="1"/>
</dbReference>
<dbReference type="SUPFAM" id="SSF103473">
    <property type="entry name" value="MFS general substrate transporter"/>
    <property type="match status" value="1"/>
</dbReference>
<gene>
    <name evidence="7" type="ORF">UFOPK3026_00753</name>
</gene>
<feature type="transmembrane region" description="Helical" evidence="5">
    <location>
        <begin position="300"/>
        <end position="322"/>
    </location>
</feature>
<dbReference type="InterPro" id="IPR005828">
    <property type="entry name" value="MFS_sugar_transport-like"/>
</dbReference>
<keyword evidence="4 5" id="KW-0472">Membrane</keyword>
<feature type="domain" description="Major facilitator superfamily (MFS) profile" evidence="6">
    <location>
        <begin position="210"/>
        <end position="429"/>
    </location>
</feature>
<proteinExistence type="predicted"/>
<comment type="subcellular location">
    <subcellularLocation>
        <location evidence="1">Membrane</location>
    </subcellularLocation>
</comment>
<feature type="transmembrane region" description="Helical" evidence="5">
    <location>
        <begin position="12"/>
        <end position="31"/>
    </location>
</feature>
<protein>
    <submittedName>
        <fullName evidence="7">Unannotated protein</fullName>
    </submittedName>
</protein>
<dbReference type="PROSITE" id="PS50850">
    <property type="entry name" value="MFS"/>
    <property type="match status" value="1"/>
</dbReference>
<dbReference type="InterPro" id="IPR011701">
    <property type="entry name" value="MFS"/>
</dbReference>
<reference evidence="7" key="1">
    <citation type="submission" date="2020-05" db="EMBL/GenBank/DDBJ databases">
        <authorList>
            <person name="Chiriac C."/>
            <person name="Salcher M."/>
            <person name="Ghai R."/>
            <person name="Kavagutti S V."/>
        </authorList>
    </citation>
    <scope>NUCLEOTIDE SEQUENCE</scope>
</reference>
<keyword evidence="3 5" id="KW-1133">Transmembrane helix</keyword>
<sequence>MRFLPQLNSNRKTILLATWGLFTGLTFLLISAGSYSTLLGIRAELKNLPTVISGGLTTAYYAGFLIGSWYSLRALKQVGHIRVYAALASLLSASTIVTGLFDSPVLWIIMRISTGFCFAGLYVIAESWLNGLAENHFRGRLLAIYNLVTIGAYGVGQLLVFNFDARNISGYAFAAIVASLAVIPVAISEQAATPEIENHVHVSLRDLAKIVPTGFGAILLVGLAHGGILGMAVIHATREGLSNGRVGILIAALQIGGMTLTWPISSASDDIDRRIIGLLCCLAVIILSAVMLSQPTNNNWTILLLFLIGGFSFPLYAIGGAYTNDWVSPEQMGAAASQLVTLYGLGAMIGPLVAAPFLDILGAQGFAWSIISLHMLILLFLIYRIRAWHAPVTTKHWDDVSFHGRAFFIPATIASLGVGRKTKRHKSTS</sequence>
<dbReference type="Pfam" id="PF07690">
    <property type="entry name" value="MFS_1"/>
    <property type="match status" value="1"/>
</dbReference>